<accession>A0ABR1CJS8</accession>
<comment type="caution">
    <text evidence="4">The sequence shown here is derived from an EMBL/GenBank/DDBJ whole genome shotgun (WGS) entry which is preliminary data.</text>
</comment>
<feature type="domain" description="Nucleolus and neural progenitor protein-like N-terminal" evidence="3">
    <location>
        <begin position="57"/>
        <end position="212"/>
    </location>
</feature>
<name>A0ABR1CJS8_NECAM</name>
<feature type="region of interest" description="Disordered" evidence="1">
    <location>
        <begin position="460"/>
        <end position="507"/>
    </location>
</feature>
<evidence type="ECO:0000256" key="1">
    <source>
        <dbReference type="SAM" id="MobiDB-lite"/>
    </source>
</evidence>
<organism evidence="4 5">
    <name type="scientific">Necator americanus</name>
    <name type="common">Human hookworm</name>
    <dbReference type="NCBI Taxonomy" id="51031"/>
    <lineage>
        <taxon>Eukaryota</taxon>
        <taxon>Metazoa</taxon>
        <taxon>Ecdysozoa</taxon>
        <taxon>Nematoda</taxon>
        <taxon>Chromadorea</taxon>
        <taxon>Rhabditida</taxon>
        <taxon>Rhabditina</taxon>
        <taxon>Rhabditomorpha</taxon>
        <taxon>Strongyloidea</taxon>
        <taxon>Ancylostomatidae</taxon>
        <taxon>Bunostominae</taxon>
        <taxon>Necator</taxon>
    </lineage>
</organism>
<dbReference type="InterPro" id="IPR027951">
    <property type="entry name" value="Nepro_N"/>
</dbReference>
<reference evidence="4 5" key="1">
    <citation type="submission" date="2023-08" db="EMBL/GenBank/DDBJ databases">
        <title>A Necator americanus chromosomal reference genome.</title>
        <authorList>
            <person name="Ilik V."/>
            <person name="Petrzelkova K.J."/>
            <person name="Pardy F."/>
            <person name="Fuh T."/>
            <person name="Niatou-Singa F.S."/>
            <person name="Gouil Q."/>
            <person name="Baker L."/>
            <person name="Ritchie M.E."/>
            <person name="Jex A.R."/>
            <person name="Gazzola D."/>
            <person name="Li H."/>
            <person name="Toshio Fujiwara R."/>
            <person name="Zhan B."/>
            <person name="Aroian R.V."/>
            <person name="Pafco B."/>
            <person name="Schwarz E.M."/>
        </authorList>
    </citation>
    <scope>NUCLEOTIDE SEQUENCE [LARGE SCALE GENOMIC DNA]</scope>
    <source>
        <strain evidence="4 5">Aroian</strain>
        <tissue evidence="4">Whole animal</tissue>
    </source>
</reference>
<dbReference type="Proteomes" id="UP001303046">
    <property type="component" value="Unassembled WGS sequence"/>
</dbReference>
<evidence type="ECO:0000313" key="5">
    <source>
        <dbReference type="Proteomes" id="UP001303046"/>
    </source>
</evidence>
<proteinExistence type="predicted"/>
<dbReference type="Pfam" id="PF14780">
    <property type="entry name" value="NEPRO_N"/>
    <property type="match status" value="1"/>
</dbReference>
<sequence>MSLVAILSILLCRSGGSSRMSWREEFSELIQLLDESTAAYPNRLFSNTPEKDSTPVRRIAFAFENMVDQLKKPLVPSTQALAQALVYKFNGPHRRQGYWMNYKNLSRALRKYNEDDLLKRVSDVHKKGTASGAGFYMPSSDVIRYIGSAYLKRLFRLQQIQDLCIRTAHVIMGQLELGHWEKFSLFIVALCADINNGISNQVSSMESAYASLSSFLVSIDERFPKCLSDLSIFSNLRGRISAQKTVDTARVMQLLQLTDDQLEAMRTKDQMTRFKDEILSSMETNDDSIDLGVVMERNGDEKSESDLPSLDLRKVSSTDSGFEIDSEPSTSIANVANEEAGEDEVFEEEIIVQREQKTGKKLRKRKKKNKSLLQHTLNATPVSSIFESTDTQYDDSSLMDSSKICRRKKMKRKSNENEDDSLISPLLASSPLTFSSEVVRSTKKGKKKRLLRKVLSTNLDLPTPEDMERSSLLPSSQTSLATPSRKMKKKAEENKSMDKGAVTRKRKSIDTFDGSSFKVISKKKKKRQIV</sequence>
<gene>
    <name evidence="4" type="primary">Necator_chrII.g8440</name>
    <name evidence="4" type="ORF">RB195_020646</name>
</gene>
<feature type="signal peptide" evidence="2">
    <location>
        <begin position="1"/>
        <end position="18"/>
    </location>
</feature>
<evidence type="ECO:0000313" key="4">
    <source>
        <dbReference type="EMBL" id="KAK6738654.1"/>
    </source>
</evidence>
<keyword evidence="2" id="KW-0732">Signal</keyword>
<dbReference type="EMBL" id="JAVFWL010000002">
    <property type="protein sequence ID" value="KAK6738654.1"/>
    <property type="molecule type" value="Genomic_DNA"/>
</dbReference>
<feature type="chain" id="PRO_5047521482" description="Nucleolus and neural progenitor protein-like N-terminal domain-containing protein" evidence="2">
    <location>
        <begin position="19"/>
        <end position="530"/>
    </location>
</feature>
<evidence type="ECO:0000256" key="2">
    <source>
        <dbReference type="SAM" id="SignalP"/>
    </source>
</evidence>
<keyword evidence="5" id="KW-1185">Reference proteome</keyword>
<feature type="compositionally biased region" description="Polar residues" evidence="1">
    <location>
        <begin position="472"/>
        <end position="482"/>
    </location>
</feature>
<evidence type="ECO:0000259" key="3">
    <source>
        <dbReference type="Pfam" id="PF14780"/>
    </source>
</evidence>
<protein>
    <recommendedName>
        <fullName evidence="3">Nucleolus and neural progenitor protein-like N-terminal domain-containing protein</fullName>
    </recommendedName>
</protein>